<keyword evidence="2" id="KW-1185">Reference proteome</keyword>
<dbReference type="InterPro" id="IPR009510">
    <property type="entry name" value="T3SS_K"/>
</dbReference>
<dbReference type="EMBL" id="BMCP01000001">
    <property type="protein sequence ID" value="GGE35976.1"/>
    <property type="molecule type" value="Genomic_DNA"/>
</dbReference>
<reference evidence="1" key="1">
    <citation type="journal article" date="2014" name="Int. J. Syst. Evol. Microbiol.">
        <title>Complete genome sequence of Corynebacterium casei LMG S-19264T (=DSM 44701T), isolated from a smear-ripened cheese.</title>
        <authorList>
            <consortium name="US DOE Joint Genome Institute (JGI-PGF)"/>
            <person name="Walter F."/>
            <person name="Albersmeier A."/>
            <person name="Kalinowski J."/>
            <person name="Ruckert C."/>
        </authorList>
    </citation>
    <scope>NUCLEOTIDE SEQUENCE</scope>
    <source>
        <strain evidence="1">CCM 7684</strain>
    </source>
</reference>
<reference evidence="1" key="2">
    <citation type="submission" date="2020-09" db="EMBL/GenBank/DDBJ databases">
        <authorList>
            <person name="Sun Q."/>
            <person name="Sedlacek I."/>
        </authorList>
    </citation>
    <scope>NUCLEOTIDE SEQUENCE</scope>
    <source>
        <strain evidence="1">CCM 7684</strain>
    </source>
</reference>
<dbReference type="RefSeq" id="WP_188408728.1">
    <property type="nucleotide sequence ID" value="NZ_BMCP01000001.1"/>
</dbReference>
<gene>
    <name evidence="1" type="ORF">GCM10007276_11790</name>
</gene>
<accession>A0A8J2YC81</accession>
<evidence type="ECO:0000313" key="1">
    <source>
        <dbReference type="EMBL" id="GGE35976.1"/>
    </source>
</evidence>
<evidence type="ECO:0000313" key="2">
    <source>
        <dbReference type="Proteomes" id="UP000602745"/>
    </source>
</evidence>
<protein>
    <submittedName>
        <fullName evidence="1">Type III secretion protein</fullName>
    </submittedName>
</protein>
<name>A0A8J2YC81_9RHOB</name>
<comment type="caution">
    <text evidence="1">The sequence shown here is derived from an EMBL/GenBank/DDBJ whole genome shotgun (WGS) entry which is preliminary data.</text>
</comment>
<organism evidence="1 2">
    <name type="scientific">Agaricicola taiwanensis</name>
    <dbReference type="NCBI Taxonomy" id="591372"/>
    <lineage>
        <taxon>Bacteria</taxon>
        <taxon>Pseudomonadati</taxon>
        <taxon>Pseudomonadota</taxon>
        <taxon>Alphaproteobacteria</taxon>
        <taxon>Rhodobacterales</taxon>
        <taxon>Paracoccaceae</taxon>
        <taxon>Agaricicola</taxon>
    </lineage>
</organism>
<dbReference type="Proteomes" id="UP000602745">
    <property type="component" value="Unassembled WGS sequence"/>
</dbReference>
<sequence length="207" mass="22257">MNIAVRTPGTAEMDWSVFMSAPVTYIHPQRFSACFGETIGAKGCERMIATPRLAKRLSDLITNAYNLGPAEAPASEEDLLIALMPGERLEQLARRAGAIFWGNTLGNVVLSQDVAGFSKSLGDDQWMLALHNRDLAGPAQPFDSVEKACASLADDGWKCLSAWCSSQTPGVGRRVRLKLAPHEHLDATSEEPIASLGPAIIRRAAAV</sequence>
<dbReference type="AlphaFoldDB" id="A0A8J2YC81"/>
<proteinExistence type="predicted"/>
<dbReference type="Pfam" id="PF06578">
    <property type="entry name" value="YscK"/>
    <property type="match status" value="1"/>
</dbReference>